<keyword evidence="1" id="KW-0969">Cilium</keyword>
<keyword evidence="1" id="KW-0282">Flagellum</keyword>
<dbReference type="EMBL" id="NTHN01000272">
    <property type="protein sequence ID" value="PBD18157.1"/>
    <property type="molecule type" value="Genomic_DNA"/>
</dbReference>
<dbReference type="GO" id="GO:0044781">
    <property type="term" value="P:bacterial-type flagellum organization"/>
    <property type="evidence" value="ECO:0007669"/>
    <property type="project" value="InterPro"/>
</dbReference>
<organism evidence="2">
    <name type="scientific">Alloyangia mangrovi</name>
    <dbReference type="NCBI Taxonomy" id="1779329"/>
    <lineage>
        <taxon>Bacteria</taxon>
        <taxon>Pseudomonadati</taxon>
        <taxon>Pseudomonadota</taxon>
        <taxon>Alphaproteobacteria</taxon>
        <taxon>Rhodobacterales</taxon>
        <taxon>Roseobacteraceae</taxon>
        <taxon>Alloyangia</taxon>
    </lineage>
</organism>
<evidence type="ECO:0000313" key="3">
    <source>
        <dbReference type="Proteomes" id="UP000217448"/>
    </source>
</evidence>
<reference evidence="1" key="3">
    <citation type="submission" date="2024-05" db="EMBL/GenBank/DDBJ databases">
        <title>Yangia mangrovi SAOS 153D genome.</title>
        <authorList>
            <person name="Verma A."/>
            <person name="Pal Y."/>
            <person name="Sundharam S."/>
            <person name="Bisht B."/>
            <person name="Srinivasan K."/>
        </authorList>
    </citation>
    <scope>NUCLEOTIDE SEQUENCE</scope>
    <source>
        <strain evidence="1">SAOS 153D</strain>
    </source>
</reference>
<name>A0A2A3JTL9_9RHOB</name>
<dbReference type="Proteomes" id="UP000217448">
    <property type="component" value="Unassembled WGS sequence"/>
</dbReference>
<dbReference type="NCBIfam" id="NF009435">
    <property type="entry name" value="PRK12794.1"/>
    <property type="match status" value="1"/>
</dbReference>
<sequence>MSISAYKRTIRESESPRQIEARVFARITGALQQHSEAWAASPEKSARIAVLSDGLREAVAQNQRLWSQLRDDLASSRNALPEALRANLLSISLWVDRTSTTVLGGGPGLPALIDVNKNILAGLAAARPAPTGMAQDGAQSYSQAL</sequence>
<comment type="caution">
    <text evidence="2">The sequence shown here is derived from an EMBL/GenBank/DDBJ whole genome shotgun (WGS) entry which is preliminary data.</text>
</comment>
<keyword evidence="1" id="KW-0966">Cell projection</keyword>
<accession>A0A2A3JTL9</accession>
<reference evidence="3" key="2">
    <citation type="submission" date="2023-07" db="EMBL/GenBank/DDBJ databases">
        <title>Yangia mangrovi SAOS 153D genome.</title>
        <authorList>
            <person name="Verma A."/>
            <person name="Pal Y."/>
            <person name="Sundharam S."/>
            <person name="Bisht B."/>
            <person name="Srinivasan K."/>
        </authorList>
    </citation>
    <scope>NUCLEOTIDE SEQUENCE [LARGE SCALE GENOMIC DNA]</scope>
    <source>
        <strain evidence="3">SAOS 153D</strain>
    </source>
</reference>
<keyword evidence="3" id="KW-1185">Reference proteome</keyword>
<proteinExistence type="predicted"/>
<dbReference type="AlphaFoldDB" id="A0A2A3JTL9"/>
<dbReference type="OrthoDB" id="9808944at2"/>
<gene>
    <name evidence="1" type="primary">flaF</name>
    <name evidence="1" type="ORF">CLG85_003720</name>
    <name evidence="2" type="ORF">CLG85_16260</name>
</gene>
<evidence type="ECO:0000313" key="1">
    <source>
        <dbReference type="EMBL" id="MCT4369498.1"/>
    </source>
</evidence>
<reference evidence="2" key="1">
    <citation type="submission" date="2017-09" db="EMBL/GenBank/DDBJ databases">
        <title>Yangia sp. SAOS 153D whole genome sequencing.</title>
        <authorList>
            <person name="Verma A."/>
            <person name="Krishnamurthi S."/>
        </authorList>
    </citation>
    <scope>NUCLEOTIDE SEQUENCE [LARGE SCALE GENOMIC DNA]</scope>
    <source>
        <strain evidence="2">SAOS 153D</strain>
    </source>
</reference>
<dbReference type="RefSeq" id="WP_095883200.1">
    <property type="nucleotide sequence ID" value="NZ_NTHN02000004.1"/>
</dbReference>
<dbReference type="InterPro" id="IPR010845">
    <property type="entry name" value="FlaF"/>
</dbReference>
<dbReference type="EMBL" id="NTHN02000004">
    <property type="protein sequence ID" value="MCT4369498.1"/>
    <property type="molecule type" value="Genomic_DNA"/>
</dbReference>
<evidence type="ECO:0000313" key="2">
    <source>
        <dbReference type="EMBL" id="PBD18157.1"/>
    </source>
</evidence>
<protein>
    <submittedName>
        <fullName evidence="2">FlaF protein</fullName>
    </submittedName>
    <submittedName>
        <fullName evidence="1">Flagellar biosynthesis regulator FlaF</fullName>
    </submittedName>
</protein>
<dbReference type="Pfam" id="PF07309">
    <property type="entry name" value="FlaF"/>
    <property type="match status" value="1"/>
</dbReference>